<dbReference type="GO" id="GO:0008610">
    <property type="term" value="P:lipid biosynthetic process"/>
    <property type="evidence" value="ECO:0007669"/>
    <property type="project" value="InterPro"/>
</dbReference>
<evidence type="ECO:0000313" key="8">
    <source>
        <dbReference type="EMBL" id="QGZ61205.1"/>
    </source>
</evidence>
<dbReference type="AlphaFoldDB" id="A0A7Z2JFJ1"/>
<accession>A0A7Z2JFJ1</accession>
<feature type="transmembrane region" description="Helical" evidence="6">
    <location>
        <begin position="139"/>
        <end position="156"/>
    </location>
</feature>
<proteinExistence type="predicted"/>
<evidence type="ECO:0000256" key="6">
    <source>
        <dbReference type="SAM" id="Phobius"/>
    </source>
</evidence>
<keyword evidence="4 6" id="KW-0472">Membrane</keyword>
<feature type="transmembrane region" description="Helical" evidence="6">
    <location>
        <begin position="47"/>
        <end position="65"/>
    </location>
</feature>
<name>A0A7Z2JFJ1_9BURK</name>
<protein>
    <submittedName>
        <fullName evidence="8">Fatty acid hydroxylase</fullName>
    </submittedName>
</protein>
<feature type="transmembrane region" description="Helical" evidence="6">
    <location>
        <begin position="86"/>
        <end position="110"/>
    </location>
</feature>
<evidence type="ECO:0000256" key="3">
    <source>
        <dbReference type="ARBA" id="ARBA00022989"/>
    </source>
</evidence>
<dbReference type="InterPro" id="IPR050307">
    <property type="entry name" value="Sterol_Desaturase_Related"/>
</dbReference>
<dbReference type="KEGG" id="pacs:FAZ98_05370"/>
<comment type="subcellular location">
    <subcellularLocation>
        <location evidence="1">Membrane</location>
    </subcellularLocation>
</comment>
<evidence type="ECO:0000313" key="9">
    <source>
        <dbReference type="Proteomes" id="UP000433577"/>
    </source>
</evidence>
<feature type="region of interest" description="Disordered" evidence="5">
    <location>
        <begin position="330"/>
        <end position="364"/>
    </location>
</feature>
<dbReference type="PANTHER" id="PTHR11863">
    <property type="entry name" value="STEROL DESATURASE"/>
    <property type="match status" value="1"/>
</dbReference>
<dbReference type="EMBL" id="CP046913">
    <property type="protein sequence ID" value="QGZ61205.1"/>
    <property type="molecule type" value="Genomic_DNA"/>
</dbReference>
<organism evidence="8 9">
    <name type="scientific">Paraburkholderia acidisoli</name>
    <dbReference type="NCBI Taxonomy" id="2571748"/>
    <lineage>
        <taxon>Bacteria</taxon>
        <taxon>Pseudomonadati</taxon>
        <taxon>Pseudomonadota</taxon>
        <taxon>Betaproteobacteria</taxon>
        <taxon>Burkholderiales</taxon>
        <taxon>Burkholderiaceae</taxon>
        <taxon>Paraburkholderia</taxon>
    </lineage>
</organism>
<gene>
    <name evidence="8" type="ORF">FAZ98_05370</name>
</gene>
<sequence length="364" mass="41153">MSSFLHLLATHADDFVSWLQTLLYVNGIQPLLFQLGWMDVDEDTYDALYWVIVGVLEVVAMYALLRPLEALAPAEQWRDRKGVGVDAVYTWVTRLGILNLLFFFTLQPFFDRAQSALRLLGVKTLDIDNLWPGVTTEPLVAFAIYVVVLDFAGYWYHRFSHRFGIWWELHAVHHSQRKMSLWCDNRNHLLDVLMQSCMFAVIALAIGVPPAQFVVAVALTNFVQSVQHANIRAHFGWLGERLVVSPRFHRRHHAIGYGHEGTAYGCNFGVLFPWWDMLFGSASFDRAIEPTGIRDQLEGAQYGEGFWAQHGYAFARIARRLQRPDERARAAVAGHPSRGVLRGNAGGNGGDNANRNARDDVTTG</sequence>
<keyword evidence="9" id="KW-1185">Reference proteome</keyword>
<dbReference type="InterPro" id="IPR006694">
    <property type="entry name" value="Fatty_acid_hydroxylase"/>
</dbReference>
<evidence type="ECO:0000259" key="7">
    <source>
        <dbReference type="Pfam" id="PF04116"/>
    </source>
</evidence>
<feature type="transmembrane region" description="Helical" evidence="6">
    <location>
        <begin position="196"/>
        <end position="219"/>
    </location>
</feature>
<evidence type="ECO:0000256" key="2">
    <source>
        <dbReference type="ARBA" id="ARBA00022692"/>
    </source>
</evidence>
<keyword evidence="2 6" id="KW-0812">Transmembrane</keyword>
<dbReference type="GO" id="GO:0016491">
    <property type="term" value="F:oxidoreductase activity"/>
    <property type="evidence" value="ECO:0007669"/>
    <property type="project" value="InterPro"/>
</dbReference>
<evidence type="ECO:0000256" key="5">
    <source>
        <dbReference type="SAM" id="MobiDB-lite"/>
    </source>
</evidence>
<dbReference type="Proteomes" id="UP000433577">
    <property type="component" value="Chromosome 1"/>
</dbReference>
<evidence type="ECO:0000256" key="1">
    <source>
        <dbReference type="ARBA" id="ARBA00004370"/>
    </source>
</evidence>
<keyword evidence="3 6" id="KW-1133">Transmembrane helix</keyword>
<dbReference type="GO" id="GO:0016020">
    <property type="term" value="C:membrane"/>
    <property type="evidence" value="ECO:0007669"/>
    <property type="project" value="UniProtKB-SubCell"/>
</dbReference>
<feature type="domain" description="Fatty acid hydroxylase" evidence="7">
    <location>
        <begin position="142"/>
        <end position="281"/>
    </location>
</feature>
<reference evidence="8 9" key="1">
    <citation type="submission" date="2019-12" db="EMBL/GenBank/DDBJ databases">
        <title>Paraburkholderia acidiphila 7Q-K02 sp. nov and Paraburkholderia acidisoli DHF22 sp. nov., two strains isolated from forest soil.</title>
        <authorList>
            <person name="Gao Z."/>
            <person name="Qiu L."/>
        </authorList>
    </citation>
    <scope>NUCLEOTIDE SEQUENCE [LARGE SCALE GENOMIC DNA]</scope>
    <source>
        <strain evidence="8 9">DHF22</strain>
    </source>
</reference>
<evidence type="ECO:0000256" key="4">
    <source>
        <dbReference type="ARBA" id="ARBA00023136"/>
    </source>
</evidence>
<dbReference type="RefSeq" id="WP_158949470.1">
    <property type="nucleotide sequence ID" value="NZ_CP046913.1"/>
</dbReference>
<dbReference type="OrthoDB" id="9770329at2"/>
<dbReference type="Pfam" id="PF04116">
    <property type="entry name" value="FA_hydroxylase"/>
    <property type="match status" value="1"/>
</dbReference>
<dbReference type="GO" id="GO:0005506">
    <property type="term" value="F:iron ion binding"/>
    <property type="evidence" value="ECO:0007669"/>
    <property type="project" value="InterPro"/>
</dbReference>